<proteinExistence type="predicted"/>
<dbReference type="AlphaFoldDB" id="A0A2P2KX01"/>
<keyword evidence="2" id="KW-0645">Protease</keyword>
<accession>A0A2P2KX01</accession>
<evidence type="ECO:0000256" key="1">
    <source>
        <dbReference type="SAM" id="MobiDB-lite"/>
    </source>
</evidence>
<protein>
    <submittedName>
        <fullName evidence="2">Serine protease</fullName>
    </submittedName>
</protein>
<feature type="region of interest" description="Disordered" evidence="1">
    <location>
        <begin position="21"/>
        <end position="59"/>
    </location>
</feature>
<keyword evidence="2" id="KW-0378">Hydrolase</keyword>
<dbReference type="GO" id="GO:0006508">
    <property type="term" value="P:proteolysis"/>
    <property type="evidence" value="ECO:0007669"/>
    <property type="project" value="UniProtKB-KW"/>
</dbReference>
<dbReference type="EMBL" id="GGEC01029775">
    <property type="protein sequence ID" value="MBX10259.1"/>
    <property type="molecule type" value="Transcribed_RNA"/>
</dbReference>
<dbReference type="GO" id="GO:0008233">
    <property type="term" value="F:peptidase activity"/>
    <property type="evidence" value="ECO:0007669"/>
    <property type="project" value="UniProtKB-KW"/>
</dbReference>
<organism evidence="2">
    <name type="scientific">Rhizophora mucronata</name>
    <name type="common">Asiatic mangrove</name>
    <dbReference type="NCBI Taxonomy" id="61149"/>
    <lineage>
        <taxon>Eukaryota</taxon>
        <taxon>Viridiplantae</taxon>
        <taxon>Streptophyta</taxon>
        <taxon>Embryophyta</taxon>
        <taxon>Tracheophyta</taxon>
        <taxon>Spermatophyta</taxon>
        <taxon>Magnoliopsida</taxon>
        <taxon>eudicotyledons</taxon>
        <taxon>Gunneridae</taxon>
        <taxon>Pentapetalae</taxon>
        <taxon>rosids</taxon>
        <taxon>fabids</taxon>
        <taxon>Malpighiales</taxon>
        <taxon>Rhizophoraceae</taxon>
        <taxon>Rhizophora</taxon>
    </lineage>
</organism>
<sequence length="59" mass="6003">MTSPSCPVRCNSPFPAIAIASTNWTSPPKAVQTRPTDIPGDATRSAASLSSNLGGCIAE</sequence>
<name>A0A2P2KX01_RHIMU</name>
<evidence type="ECO:0000313" key="2">
    <source>
        <dbReference type="EMBL" id="MBX10259.1"/>
    </source>
</evidence>
<reference evidence="2" key="1">
    <citation type="submission" date="2018-02" db="EMBL/GenBank/DDBJ databases">
        <title>Rhizophora mucronata_Transcriptome.</title>
        <authorList>
            <person name="Meera S.P."/>
            <person name="Sreeshan A."/>
            <person name="Augustine A."/>
        </authorList>
    </citation>
    <scope>NUCLEOTIDE SEQUENCE</scope>
    <source>
        <tissue evidence="2">Leaf</tissue>
    </source>
</reference>